<feature type="compositionally biased region" description="Basic and acidic residues" evidence="4">
    <location>
        <begin position="184"/>
        <end position="204"/>
    </location>
</feature>
<feature type="region of interest" description="Disordered" evidence="4">
    <location>
        <begin position="1"/>
        <end position="30"/>
    </location>
</feature>
<dbReference type="PANTHER" id="PTHR12775:SF0">
    <property type="entry name" value="REPLICATION TERMINATION FACTOR 2"/>
    <property type="match status" value="1"/>
</dbReference>
<accession>A0A9X6RLV0</accession>
<feature type="region of interest" description="Disordered" evidence="4">
    <location>
        <begin position="184"/>
        <end position="242"/>
    </location>
</feature>
<comment type="caution">
    <text evidence="5">The sequence shown here is derived from an EMBL/GenBank/DDBJ whole genome shotgun (WGS) entry which is preliminary data.</text>
</comment>
<keyword evidence="6" id="KW-1185">Reference proteome</keyword>
<evidence type="ECO:0000256" key="4">
    <source>
        <dbReference type="SAM" id="MobiDB-lite"/>
    </source>
</evidence>
<dbReference type="GO" id="GO:0005634">
    <property type="term" value="C:nucleus"/>
    <property type="evidence" value="ECO:0007669"/>
    <property type="project" value="TreeGrafter"/>
</dbReference>
<dbReference type="InterPro" id="IPR027799">
    <property type="entry name" value="Rtf2_RING-finger"/>
</dbReference>
<dbReference type="InterPro" id="IPR006735">
    <property type="entry name" value="Rtf2"/>
</dbReference>
<dbReference type="OrthoDB" id="247013at2759"/>
<dbReference type="EMBL" id="MTYJ01000264">
    <property type="protein sequence ID" value="OWA52355.1"/>
    <property type="molecule type" value="Genomic_DNA"/>
</dbReference>
<feature type="compositionally biased region" description="Basic and acidic residues" evidence="4">
    <location>
        <begin position="10"/>
        <end position="30"/>
    </location>
</feature>
<gene>
    <name evidence="5" type="ORF">BV898_16810</name>
</gene>
<feature type="compositionally biased region" description="Basic and acidic residues" evidence="4">
    <location>
        <begin position="230"/>
        <end position="242"/>
    </location>
</feature>
<reference evidence="6" key="1">
    <citation type="submission" date="2017-01" db="EMBL/GenBank/DDBJ databases">
        <title>Comparative genomics of anhydrobiosis in the tardigrade Hypsibius dujardini.</title>
        <authorList>
            <person name="Yoshida Y."/>
            <person name="Koutsovoulos G."/>
            <person name="Laetsch D."/>
            <person name="Stevens L."/>
            <person name="Kumar S."/>
            <person name="Horikawa D."/>
            <person name="Ishino K."/>
            <person name="Komine S."/>
            <person name="Tomita M."/>
            <person name="Blaxter M."/>
            <person name="Arakawa K."/>
        </authorList>
    </citation>
    <scope>NUCLEOTIDE SEQUENCE [LARGE SCALE GENOMIC DNA]</scope>
    <source>
        <strain evidence="6">Z151</strain>
    </source>
</reference>
<protein>
    <recommendedName>
        <fullName evidence="2">Replication termination factor 2</fullName>
    </recommendedName>
    <alternativeName>
        <fullName evidence="3">Replication termination factor 2 domain-containing protein 1</fullName>
    </alternativeName>
</protein>
<dbReference type="PANTHER" id="PTHR12775">
    <property type="entry name" value="PROTEIN C20ORF43 HOMOLOG"/>
    <property type="match status" value="1"/>
</dbReference>
<dbReference type="GO" id="GO:0006274">
    <property type="term" value="P:DNA replication termination"/>
    <property type="evidence" value="ECO:0007669"/>
    <property type="project" value="TreeGrafter"/>
</dbReference>
<name>A0A9X6RLV0_HYPEX</name>
<dbReference type="Pfam" id="PF04641">
    <property type="entry name" value="Rtf2"/>
    <property type="match status" value="1"/>
</dbReference>
<dbReference type="Proteomes" id="UP000192578">
    <property type="component" value="Unassembled WGS sequence"/>
</dbReference>
<comment type="similarity">
    <text evidence="1">Belongs to the rtf2 family.</text>
</comment>
<evidence type="ECO:0000256" key="1">
    <source>
        <dbReference type="ARBA" id="ARBA00009885"/>
    </source>
</evidence>
<dbReference type="AlphaFoldDB" id="A0A9X6RLV0"/>
<evidence type="ECO:0000313" key="6">
    <source>
        <dbReference type="Proteomes" id="UP000192578"/>
    </source>
</evidence>
<organism evidence="5 6">
    <name type="scientific">Hypsibius exemplaris</name>
    <name type="common">Freshwater tardigrade</name>
    <dbReference type="NCBI Taxonomy" id="2072580"/>
    <lineage>
        <taxon>Eukaryota</taxon>
        <taxon>Metazoa</taxon>
        <taxon>Ecdysozoa</taxon>
        <taxon>Tardigrada</taxon>
        <taxon>Eutardigrada</taxon>
        <taxon>Parachela</taxon>
        <taxon>Hypsibioidea</taxon>
        <taxon>Hypsibiidae</taxon>
        <taxon>Hypsibius</taxon>
    </lineage>
</organism>
<dbReference type="CDD" id="cd16653">
    <property type="entry name" value="RING-like_Rtf2"/>
    <property type="match status" value="1"/>
</dbReference>
<evidence type="ECO:0000256" key="3">
    <source>
        <dbReference type="ARBA" id="ARBA00030367"/>
    </source>
</evidence>
<evidence type="ECO:0000313" key="5">
    <source>
        <dbReference type="EMBL" id="OWA52355.1"/>
    </source>
</evidence>
<proteinExistence type="inferred from homology"/>
<evidence type="ECO:0000256" key="2">
    <source>
        <dbReference type="ARBA" id="ARBA00015157"/>
    </source>
</evidence>
<sequence length="291" mass="32350">MGNDGGTIARRVELVRTKKKPQQKDKDAETAAKWKYCQISQEPLRPPIVACDLGRLYNKDSVLVHLLSKKAALEGVEHIKSMKDVTELRLTEASKTSSAPESPLDQGGFHDLARWVCPVTGLEMTGRQLFSFLKSCGCVISDRALKALKSETCPNCNKPYNDDQVIPINPGPEELTKLRARMELRKSRQKADKKASKDSRKRSNEEDEPSTSSAGKLPKTIAHPVTSSSKDSKDSGNVKHSLTKDTEVRDLVKKSIAEDPKSSTVFKSLFTSCDAAKSRKHANWVTYNPYY</sequence>